<accession>A0ABX8FJ02</accession>
<evidence type="ECO:0000313" key="2">
    <source>
        <dbReference type="EMBL" id="QVY63988.1"/>
    </source>
</evidence>
<evidence type="ECO:0000313" key="3">
    <source>
        <dbReference type="Proteomes" id="UP000679247"/>
    </source>
</evidence>
<geneLocation type="plasmid" evidence="2 3">
    <name>p_unnamed</name>
</geneLocation>
<organism evidence="2 3">
    <name type="scientific">Cytobacillus gottheilii</name>
    <dbReference type="NCBI Taxonomy" id="859144"/>
    <lineage>
        <taxon>Bacteria</taxon>
        <taxon>Bacillati</taxon>
        <taxon>Bacillota</taxon>
        <taxon>Bacilli</taxon>
        <taxon>Bacillales</taxon>
        <taxon>Bacillaceae</taxon>
        <taxon>Cytobacillus</taxon>
    </lineage>
</organism>
<dbReference type="RefSeq" id="WP_214479047.1">
    <property type="nucleotide sequence ID" value="NZ_CP071710.1"/>
</dbReference>
<evidence type="ECO:0000256" key="1">
    <source>
        <dbReference type="SAM" id="Phobius"/>
    </source>
</evidence>
<dbReference type="Proteomes" id="UP000679247">
    <property type="component" value="Plasmid p_unnamed"/>
</dbReference>
<keyword evidence="1" id="KW-0472">Membrane</keyword>
<feature type="transmembrane region" description="Helical" evidence="1">
    <location>
        <begin position="34"/>
        <end position="55"/>
    </location>
</feature>
<keyword evidence="2" id="KW-0614">Plasmid</keyword>
<protein>
    <submittedName>
        <fullName evidence="2">Uncharacterized protein</fullName>
    </submittedName>
</protein>
<name>A0ABX8FJ02_9BACI</name>
<reference evidence="2 3" key="1">
    <citation type="submission" date="2021-03" db="EMBL/GenBank/DDBJ databases">
        <title>The first data on the complete genome of the tetrodotoxin-producing bacterium.</title>
        <authorList>
            <person name="Melnikova D.I."/>
            <person name="Nijland R."/>
            <person name="Magarlamov T.Y."/>
        </authorList>
    </citation>
    <scope>NUCLEOTIDE SEQUENCE [LARGE SCALE GENOMIC DNA]</scope>
    <source>
        <strain evidence="2 3">1839</strain>
        <plasmid evidence="2 3">p_unnamed</plasmid>
    </source>
</reference>
<gene>
    <name evidence="2" type="ORF">J1899_22380</name>
</gene>
<proteinExistence type="predicted"/>
<dbReference type="EMBL" id="CP071710">
    <property type="protein sequence ID" value="QVY63988.1"/>
    <property type="molecule type" value="Genomic_DNA"/>
</dbReference>
<keyword evidence="3" id="KW-1185">Reference proteome</keyword>
<keyword evidence="1" id="KW-1133">Transmembrane helix</keyword>
<keyword evidence="1" id="KW-0812">Transmembrane</keyword>
<sequence length="59" mass="6560">MKTFLVILVGLIGIIAGAILLSIGDENTTFQTRFILKLVGLLLFIGAVFFVQRYWSSLK</sequence>